<dbReference type="PANTHER" id="PTHR20919">
    <property type="entry name" value="HOMOSERINE O-SUCCINYLTRANSFERASE"/>
    <property type="match status" value="1"/>
</dbReference>
<reference evidence="8 9" key="1">
    <citation type="submission" date="2015-02" db="EMBL/GenBank/DDBJ databases">
        <title>Whole genome shotgun sequencing of cultured foodborne pathogen.</title>
        <authorList>
            <person name="Timme R."/>
            <person name="Allard M.W."/>
            <person name="Strain E."/>
            <person name="Evans P.S."/>
            <person name="Brown E."/>
        </authorList>
    </citation>
    <scope>NUCLEOTIDE SEQUENCE [LARGE SCALE GENOMIC DNA]</scope>
    <source>
        <strain evidence="8 9">GCSL-TSO-24</strain>
    </source>
</reference>
<evidence type="ECO:0000256" key="7">
    <source>
        <dbReference type="PIRSR" id="PIRSR000450-1"/>
    </source>
</evidence>
<dbReference type="Proteomes" id="UP000032582">
    <property type="component" value="Unassembled WGS sequence"/>
</dbReference>
<evidence type="ECO:0000256" key="5">
    <source>
        <dbReference type="ARBA" id="ARBA00023315"/>
    </source>
</evidence>
<evidence type="ECO:0000256" key="4">
    <source>
        <dbReference type="ARBA" id="ARBA00022679"/>
    </source>
</evidence>
<evidence type="ECO:0000256" key="1">
    <source>
        <dbReference type="ARBA" id="ARBA00004496"/>
    </source>
</evidence>
<feature type="active site" description="Acyl-thioester intermediate" evidence="6 7">
    <location>
        <position position="142"/>
    </location>
</feature>
<evidence type="ECO:0000313" key="8">
    <source>
        <dbReference type="EMBL" id="KJF76239.1"/>
    </source>
</evidence>
<evidence type="ECO:0000313" key="9">
    <source>
        <dbReference type="Proteomes" id="UP000032582"/>
    </source>
</evidence>
<dbReference type="PANTHER" id="PTHR20919:SF0">
    <property type="entry name" value="HOMOSERINE O-SUCCINYLTRANSFERASE"/>
    <property type="match status" value="1"/>
</dbReference>
<comment type="similarity">
    <text evidence="6">Belongs to the MetA family.</text>
</comment>
<keyword evidence="6" id="KW-0486">Methionine biosynthesis</keyword>
<evidence type="ECO:0000256" key="3">
    <source>
        <dbReference type="ARBA" id="ARBA00022605"/>
    </source>
</evidence>
<dbReference type="EC" id="2.3.1.46" evidence="6"/>
<dbReference type="InterPro" id="IPR029062">
    <property type="entry name" value="Class_I_gatase-like"/>
</dbReference>
<keyword evidence="3 6" id="KW-0028">Amino-acid biosynthesis</keyword>
<dbReference type="FunFam" id="3.40.50.880:FF:000004">
    <property type="entry name" value="Homoserine O-succinyltransferase"/>
    <property type="match status" value="1"/>
</dbReference>
<organism evidence="8 9">
    <name type="scientific">Morganella morganii</name>
    <name type="common">Proteus morganii</name>
    <dbReference type="NCBI Taxonomy" id="582"/>
    <lineage>
        <taxon>Bacteria</taxon>
        <taxon>Pseudomonadati</taxon>
        <taxon>Pseudomonadota</taxon>
        <taxon>Gammaproteobacteria</taxon>
        <taxon>Enterobacterales</taxon>
        <taxon>Morganellaceae</taxon>
        <taxon>Morganella</taxon>
    </lineage>
</organism>
<keyword evidence="5 6" id="KW-0012">Acyltransferase</keyword>
<name>A0A0D8L3F3_MORMO</name>
<proteinExistence type="inferred from homology"/>
<comment type="caution">
    <text evidence="6">Lacks conserved residue(s) required for the propagation of feature annotation.</text>
</comment>
<dbReference type="GO" id="GO:0004414">
    <property type="term" value="F:homoserine O-acetyltransferase activity"/>
    <property type="evidence" value="ECO:0007669"/>
    <property type="project" value="UniProtKB-UniRule"/>
</dbReference>
<dbReference type="GO" id="GO:0005737">
    <property type="term" value="C:cytoplasm"/>
    <property type="evidence" value="ECO:0007669"/>
    <property type="project" value="UniProtKB-SubCell"/>
</dbReference>
<comment type="function">
    <text evidence="6">Transfers a succinyl group from succinyl-CoA to L-homoserine, forming succinyl-L-homoserine.</text>
</comment>
<dbReference type="GO" id="GO:0008899">
    <property type="term" value="F:homoserine O-succinyltransferase activity"/>
    <property type="evidence" value="ECO:0007669"/>
    <property type="project" value="UniProtKB-EC"/>
</dbReference>
<feature type="binding site" evidence="6">
    <location>
        <position position="163"/>
    </location>
    <ligand>
        <name>substrate</name>
    </ligand>
</feature>
<accession>A0A0D8L3F3</accession>
<dbReference type="EMBL" id="JZSH01000373">
    <property type="protein sequence ID" value="KJF76239.1"/>
    <property type="molecule type" value="Genomic_DNA"/>
</dbReference>
<evidence type="ECO:0000256" key="6">
    <source>
        <dbReference type="HAMAP-Rule" id="MF_00295"/>
    </source>
</evidence>
<comment type="catalytic activity">
    <reaction evidence="6">
        <text>L-homoserine + succinyl-CoA = O-succinyl-L-homoserine + CoA</text>
        <dbReference type="Rhea" id="RHEA:22008"/>
        <dbReference type="ChEBI" id="CHEBI:57287"/>
        <dbReference type="ChEBI" id="CHEBI:57292"/>
        <dbReference type="ChEBI" id="CHEBI:57476"/>
        <dbReference type="ChEBI" id="CHEBI:57661"/>
        <dbReference type="EC" id="2.3.1.46"/>
    </reaction>
</comment>
<dbReference type="Gene3D" id="3.40.50.880">
    <property type="match status" value="1"/>
</dbReference>
<dbReference type="Pfam" id="PF04204">
    <property type="entry name" value="HTS"/>
    <property type="match status" value="1"/>
</dbReference>
<comment type="pathway">
    <text evidence="6">Amino-acid biosynthesis; L-methionine biosynthesis via de novo pathway; O-succinyl-L-homoserine from L-homoserine: step 1/1.</text>
</comment>
<keyword evidence="4 6" id="KW-0808">Transferase</keyword>
<dbReference type="GO" id="GO:0019281">
    <property type="term" value="P:L-methionine biosynthetic process from homoserine via O-succinyl-L-homoserine and cystathionine"/>
    <property type="evidence" value="ECO:0007669"/>
    <property type="project" value="InterPro"/>
</dbReference>
<dbReference type="InterPro" id="IPR005697">
    <property type="entry name" value="HST_MetA"/>
</dbReference>
<feature type="site" description="Important for acyl-CoA specificity" evidence="6">
    <location>
        <position position="111"/>
    </location>
</feature>
<protein>
    <recommendedName>
        <fullName evidence="6">Homoserine O-succinyltransferase</fullName>
        <shortName evidence="6">HST</shortName>
        <ecNumber evidence="6">2.3.1.46</ecNumber>
    </recommendedName>
    <alternativeName>
        <fullName evidence="6">Homoserine transsuccinylase</fullName>
        <shortName evidence="6">HTS</shortName>
    </alternativeName>
</protein>
<dbReference type="PATRIC" id="fig|582.24.peg.6266"/>
<feature type="active site" description="Proton acceptor" evidence="6">
    <location>
        <position position="235"/>
    </location>
</feature>
<sequence>MPIRIPDELPAVTDLRDENIFVMTSSRAQFQDIRPLKVLFLNLMPKKIETELQFLRLLSNTPLQVEIQLLRISHHESKNTPKAHLDAFYCDFDDIKEQNFDGLVITGAPLGLVEFQDVDYWPELDEIIRWSQTHVTSTLFVCWAVQAGLNTLYNIPKQTLPEKISGVYTHTTLMPHALLTRGFDGQFSAPHSRYAAFPEAMIRENTDLDILAASEEAGAYLFASKDKRQVYVTGHAEYDADTLAGEYQRDSDAGLEPAIPVNYFPDNDPSKTPVSSWRGHGHLLYANWLNYCVYQITPFDLSVMNPTAD</sequence>
<dbReference type="NCBIfam" id="TIGR01001">
    <property type="entry name" value="metA"/>
    <property type="match status" value="1"/>
</dbReference>
<dbReference type="SUPFAM" id="SSF52317">
    <property type="entry name" value="Class I glutamine amidotransferase-like"/>
    <property type="match status" value="1"/>
</dbReference>
<comment type="subcellular location">
    <subcellularLocation>
        <location evidence="1 6">Cytoplasm</location>
    </subcellularLocation>
</comment>
<evidence type="ECO:0000256" key="2">
    <source>
        <dbReference type="ARBA" id="ARBA00022490"/>
    </source>
</evidence>
<feature type="binding site" evidence="6">
    <location>
        <position position="249"/>
    </location>
    <ligand>
        <name>substrate</name>
    </ligand>
</feature>
<feature type="active site" evidence="6">
    <location>
        <position position="237"/>
    </location>
</feature>
<gene>
    <name evidence="6" type="primary">metAS</name>
    <name evidence="8" type="ORF">UA45_19675</name>
</gene>
<feature type="binding site" evidence="6">
    <location>
        <position position="192"/>
    </location>
    <ligand>
        <name>substrate</name>
    </ligand>
</feature>
<dbReference type="AlphaFoldDB" id="A0A0D8L3F3"/>
<dbReference type="CDD" id="cd03131">
    <property type="entry name" value="GATase1_HTS"/>
    <property type="match status" value="1"/>
</dbReference>
<feature type="site" description="Important for substrate specificity" evidence="6">
    <location>
        <position position="192"/>
    </location>
</feature>
<keyword evidence="2 6" id="KW-0963">Cytoplasm</keyword>
<dbReference type="UniPathway" id="UPA00051">
    <property type="reaction ID" value="UER00075"/>
</dbReference>
<dbReference type="PIRSF" id="PIRSF000450">
    <property type="entry name" value="H_ser_succinyltr"/>
    <property type="match status" value="1"/>
</dbReference>
<comment type="caution">
    <text evidence="8">The sequence shown here is derived from an EMBL/GenBank/DDBJ whole genome shotgun (WGS) entry which is preliminary data.</text>
</comment>
<dbReference type="HAMAP" id="MF_00295">
    <property type="entry name" value="MetA_acyltransf"/>
    <property type="match status" value="1"/>
</dbReference>
<dbReference type="InterPro" id="IPR033752">
    <property type="entry name" value="MetA_family"/>
</dbReference>